<evidence type="ECO:0000313" key="4">
    <source>
        <dbReference type="Proteomes" id="UP000838756"/>
    </source>
</evidence>
<accession>A0A8S4R8B1</accession>
<comment type="caution">
    <text evidence="3">The sequence shown here is derived from an EMBL/GenBank/DDBJ whole genome shotgun (WGS) entry which is preliminary data.</text>
</comment>
<sequence length="240" mass="26519">MVIFLPAAKLGAKTVERFLNLADENFVEDVNEDLKCFLAEKKVDSVLLFPPVSNYRRFLVHRCVESLGRADLATFSIGLGDQRRTVVCYRDRLLSDAACARPAMGLTQERGEAELADSETERQTNRQTDGRMDNGVLVIGSRFTLWRASGVPGGRGCGSRPAIAGESSTVDASALRSLRRLSVRTTGEAFEEPSLWICWPRYIVAELRLSFTRVLESLVWLEASALASFNPIGEDVLSSD</sequence>
<dbReference type="InterPro" id="IPR039884">
    <property type="entry name" value="R3HC1/R3HCL"/>
</dbReference>
<dbReference type="InterPro" id="IPR001374">
    <property type="entry name" value="R3H_dom"/>
</dbReference>
<dbReference type="Pfam" id="PF01424">
    <property type="entry name" value="R3H"/>
    <property type="match status" value="1"/>
</dbReference>
<name>A0A8S4R8B1_9NEOP</name>
<dbReference type="InterPro" id="IPR036867">
    <property type="entry name" value="R3H_dom_sf"/>
</dbReference>
<proteinExistence type="predicted"/>
<dbReference type="AlphaFoldDB" id="A0A8S4R8B1"/>
<dbReference type="EMBL" id="CAKXAJ010024922">
    <property type="protein sequence ID" value="CAH2232899.1"/>
    <property type="molecule type" value="Genomic_DNA"/>
</dbReference>
<protein>
    <submittedName>
        <fullName evidence="3">Jg1218 protein</fullName>
    </submittedName>
</protein>
<keyword evidence="4" id="KW-1185">Reference proteome</keyword>
<evidence type="ECO:0000313" key="3">
    <source>
        <dbReference type="EMBL" id="CAH2232899.1"/>
    </source>
</evidence>
<reference evidence="3" key="1">
    <citation type="submission" date="2022-03" db="EMBL/GenBank/DDBJ databases">
        <authorList>
            <person name="Lindestad O."/>
        </authorList>
    </citation>
    <scope>NUCLEOTIDE SEQUENCE</scope>
</reference>
<dbReference type="GO" id="GO:0003676">
    <property type="term" value="F:nucleic acid binding"/>
    <property type="evidence" value="ECO:0007669"/>
    <property type="project" value="UniProtKB-UniRule"/>
</dbReference>
<organism evidence="3 4">
    <name type="scientific">Pararge aegeria aegeria</name>
    <dbReference type="NCBI Taxonomy" id="348720"/>
    <lineage>
        <taxon>Eukaryota</taxon>
        <taxon>Metazoa</taxon>
        <taxon>Ecdysozoa</taxon>
        <taxon>Arthropoda</taxon>
        <taxon>Hexapoda</taxon>
        <taxon>Insecta</taxon>
        <taxon>Pterygota</taxon>
        <taxon>Neoptera</taxon>
        <taxon>Endopterygota</taxon>
        <taxon>Lepidoptera</taxon>
        <taxon>Glossata</taxon>
        <taxon>Ditrysia</taxon>
        <taxon>Papilionoidea</taxon>
        <taxon>Nymphalidae</taxon>
        <taxon>Satyrinae</taxon>
        <taxon>Satyrini</taxon>
        <taxon>Parargina</taxon>
        <taxon>Pararge</taxon>
    </lineage>
</organism>
<feature type="region of interest" description="Disordered" evidence="1">
    <location>
        <begin position="110"/>
        <end position="129"/>
    </location>
</feature>
<dbReference type="Proteomes" id="UP000838756">
    <property type="component" value="Unassembled WGS sequence"/>
</dbReference>
<dbReference type="Gene3D" id="3.30.1370.50">
    <property type="entry name" value="R3H-like domain"/>
    <property type="match status" value="1"/>
</dbReference>
<dbReference type="OrthoDB" id="5418203at2759"/>
<dbReference type="SUPFAM" id="SSF82708">
    <property type="entry name" value="R3H domain"/>
    <property type="match status" value="1"/>
</dbReference>
<dbReference type="PANTHER" id="PTHR21678">
    <property type="entry name" value="GROWTH INHIBITION AND DIFFERENTIATION RELATED PROTEIN 88"/>
    <property type="match status" value="1"/>
</dbReference>
<evidence type="ECO:0000259" key="2">
    <source>
        <dbReference type="PROSITE" id="PS51061"/>
    </source>
</evidence>
<evidence type="ECO:0000256" key="1">
    <source>
        <dbReference type="SAM" id="MobiDB-lite"/>
    </source>
</evidence>
<gene>
    <name evidence="3" type="primary">jg1218</name>
    <name evidence="3" type="ORF">PAEG_LOCUS11071</name>
</gene>
<dbReference type="PANTHER" id="PTHR21678:SF0">
    <property type="entry name" value="C3H1-TYPE DOMAIN-CONTAINING PROTEIN"/>
    <property type="match status" value="1"/>
</dbReference>
<feature type="domain" description="R3H" evidence="2">
    <location>
        <begin position="24"/>
        <end position="91"/>
    </location>
</feature>
<dbReference type="PROSITE" id="PS51061">
    <property type="entry name" value="R3H"/>
    <property type="match status" value="1"/>
</dbReference>